<dbReference type="AlphaFoldDB" id="A0A9P5U825"/>
<gene>
    <name evidence="1" type="ORF">BDP27DRAFT_1364078</name>
</gene>
<organism evidence="1 2">
    <name type="scientific">Rhodocollybia butyracea</name>
    <dbReference type="NCBI Taxonomy" id="206335"/>
    <lineage>
        <taxon>Eukaryota</taxon>
        <taxon>Fungi</taxon>
        <taxon>Dikarya</taxon>
        <taxon>Basidiomycota</taxon>
        <taxon>Agaricomycotina</taxon>
        <taxon>Agaricomycetes</taxon>
        <taxon>Agaricomycetidae</taxon>
        <taxon>Agaricales</taxon>
        <taxon>Marasmiineae</taxon>
        <taxon>Omphalotaceae</taxon>
        <taxon>Rhodocollybia</taxon>
    </lineage>
</organism>
<accession>A0A9P5U825</accession>
<evidence type="ECO:0000313" key="1">
    <source>
        <dbReference type="EMBL" id="KAF9068523.1"/>
    </source>
</evidence>
<reference evidence="1" key="1">
    <citation type="submission" date="2020-11" db="EMBL/GenBank/DDBJ databases">
        <authorList>
            <consortium name="DOE Joint Genome Institute"/>
            <person name="Ahrendt S."/>
            <person name="Riley R."/>
            <person name="Andreopoulos W."/>
            <person name="Labutti K."/>
            <person name="Pangilinan J."/>
            <person name="Ruiz-Duenas F.J."/>
            <person name="Barrasa J.M."/>
            <person name="Sanchez-Garcia M."/>
            <person name="Camarero S."/>
            <person name="Miyauchi S."/>
            <person name="Serrano A."/>
            <person name="Linde D."/>
            <person name="Babiker R."/>
            <person name="Drula E."/>
            <person name="Ayuso-Fernandez I."/>
            <person name="Pacheco R."/>
            <person name="Padilla G."/>
            <person name="Ferreira P."/>
            <person name="Barriuso J."/>
            <person name="Kellner H."/>
            <person name="Castanera R."/>
            <person name="Alfaro M."/>
            <person name="Ramirez L."/>
            <person name="Pisabarro A.G."/>
            <person name="Kuo A."/>
            <person name="Tritt A."/>
            <person name="Lipzen A."/>
            <person name="He G."/>
            <person name="Yan M."/>
            <person name="Ng V."/>
            <person name="Cullen D."/>
            <person name="Martin F."/>
            <person name="Rosso M.-N."/>
            <person name="Henrissat B."/>
            <person name="Hibbett D."/>
            <person name="Martinez A.T."/>
            <person name="Grigoriev I.V."/>
        </authorList>
    </citation>
    <scope>NUCLEOTIDE SEQUENCE</scope>
    <source>
        <strain evidence="1">AH 40177</strain>
    </source>
</reference>
<keyword evidence="2" id="KW-1185">Reference proteome</keyword>
<protein>
    <submittedName>
        <fullName evidence="1">Uncharacterized protein</fullName>
    </submittedName>
</protein>
<dbReference type="Proteomes" id="UP000772434">
    <property type="component" value="Unassembled WGS sequence"/>
</dbReference>
<dbReference type="EMBL" id="JADNRY010000060">
    <property type="protein sequence ID" value="KAF9068523.1"/>
    <property type="molecule type" value="Genomic_DNA"/>
</dbReference>
<proteinExistence type="predicted"/>
<evidence type="ECO:0000313" key="2">
    <source>
        <dbReference type="Proteomes" id="UP000772434"/>
    </source>
</evidence>
<comment type="caution">
    <text evidence="1">The sequence shown here is derived from an EMBL/GenBank/DDBJ whole genome shotgun (WGS) entry which is preliminary data.</text>
</comment>
<name>A0A9P5U825_9AGAR</name>
<sequence>MFTTTMISEDKENTDQTTGINLTELEQKPRRKPGKLATRQIPTIPSIPPYMRPHLRVLEPRLTDELREILEETEAEYMHYVETHQDQVRWQLDYDNCCLEARSGITATYELLRYIQCQPEAENYGRSDIVCEADGRVIKREDDVDANAGSSNPSIFHSENSLVFLPVPERFKLPSEFFPTWHNPIADNLPLNSTFHSSTSFSTPPPHFGTSSRMSRNLYAKHGARDYAASHATTLHHMPN</sequence>